<accession>A0AAE4BR41</accession>
<dbReference type="SUPFAM" id="SSF52540">
    <property type="entry name" value="P-loop containing nucleoside triphosphate hydrolases"/>
    <property type="match status" value="1"/>
</dbReference>
<gene>
    <name evidence="8" type="primary">cbiA</name>
    <name evidence="11" type="ORF">HNQ88_000529</name>
</gene>
<dbReference type="InterPro" id="IPR027417">
    <property type="entry name" value="P-loop_NTPase"/>
</dbReference>
<name>A0AAE4BR41_9BACT</name>
<keyword evidence="3 8" id="KW-0436">Ligase</keyword>
<proteinExistence type="inferred from homology"/>
<dbReference type="EMBL" id="JAVDQD010000001">
    <property type="protein sequence ID" value="MDR6237553.1"/>
    <property type="molecule type" value="Genomic_DNA"/>
</dbReference>
<dbReference type="Pfam" id="PF01656">
    <property type="entry name" value="CbiA"/>
    <property type="match status" value="1"/>
</dbReference>
<evidence type="ECO:0000256" key="4">
    <source>
        <dbReference type="ARBA" id="ARBA00022741"/>
    </source>
</evidence>
<dbReference type="PANTHER" id="PTHR43873">
    <property type="entry name" value="COBYRINATE A,C-DIAMIDE SYNTHASE"/>
    <property type="match status" value="1"/>
</dbReference>
<protein>
    <recommendedName>
        <fullName evidence="8">Cobyrinate a,c-diamide synthase</fullName>
        <ecNumber evidence="8">6.3.5.11</ecNumber>
    </recommendedName>
    <alternativeName>
        <fullName evidence="8">Cobyrinic acid a,c-diamide synthetase</fullName>
    </alternativeName>
</protein>
<evidence type="ECO:0000256" key="3">
    <source>
        <dbReference type="ARBA" id="ARBA00022598"/>
    </source>
</evidence>
<dbReference type="PANTHER" id="PTHR43873:SF1">
    <property type="entry name" value="COBYRINATE A,C-DIAMIDE SYNTHASE"/>
    <property type="match status" value="1"/>
</dbReference>
<dbReference type="InterPro" id="IPR011698">
    <property type="entry name" value="GATase_3"/>
</dbReference>
<dbReference type="GO" id="GO:0042242">
    <property type="term" value="F:cobyrinic acid a,c-diamide synthase activity"/>
    <property type="evidence" value="ECO:0007669"/>
    <property type="project" value="UniProtKB-UniRule"/>
</dbReference>
<organism evidence="11 12">
    <name type="scientific">Aureibacter tunicatorum</name>
    <dbReference type="NCBI Taxonomy" id="866807"/>
    <lineage>
        <taxon>Bacteria</taxon>
        <taxon>Pseudomonadati</taxon>
        <taxon>Bacteroidota</taxon>
        <taxon>Cytophagia</taxon>
        <taxon>Cytophagales</taxon>
        <taxon>Persicobacteraceae</taxon>
        <taxon>Aureibacter</taxon>
    </lineage>
</organism>
<dbReference type="GO" id="GO:0009236">
    <property type="term" value="P:cobalamin biosynthetic process"/>
    <property type="evidence" value="ECO:0007669"/>
    <property type="project" value="UniProtKB-UniRule"/>
</dbReference>
<dbReference type="NCBIfam" id="NF002204">
    <property type="entry name" value="PRK01077.1"/>
    <property type="match status" value="1"/>
</dbReference>
<dbReference type="InterPro" id="IPR002586">
    <property type="entry name" value="CobQ/CobB/MinD/ParA_Nub-bd_dom"/>
</dbReference>
<reference evidence="11" key="1">
    <citation type="submission" date="2023-07" db="EMBL/GenBank/DDBJ databases">
        <title>Genomic Encyclopedia of Type Strains, Phase IV (KMG-IV): sequencing the most valuable type-strain genomes for metagenomic binning, comparative biology and taxonomic classification.</title>
        <authorList>
            <person name="Goeker M."/>
        </authorList>
    </citation>
    <scope>NUCLEOTIDE SEQUENCE</scope>
    <source>
        <strain evidence="11">DSM 26174</strain>
    </source>
</reference>
<keyword evidence="7 8" id="KW-0315">Glutamine amidotransferase</keyword>
<keyword evidence="2 8" id="KW-0169">Cobalamin biosynthesis</keyword>
<evidence type="ECO:0000256" key="7">
    <source>
        <dbReference type="ARBA" id="ARBA00022962"/>
    </source>
</evidence>
<dbReference type="GO" id="GO:0005524">
    <property type="term" value="F:ATP binding"/>
    <property type="evidence" value="ECO:0007669"/>
    <property type="project" value="UniProtKB-UniRule"/>
</dbReference>
<dbReference type="HAMAP" id="MF_00027">
    <property type="entry name" value="CobB_CbiA"/>
    <property type="match status" value="1"/>
</dbReference>
<evidence type="ECO:0000256" key="6">
    <source>
        <dbReference type="ARBA" id="ARBA00022842"/>
    </source>
</evidence>
<comment type="pathway">
    <text evidence="8">Cofactor biosynthesis; adenosylcobalamin biosynthesis; cob(II)yrinate a,c-diamide from sirohydrochlorin (anaerobic route): step 10/10.</text>
</comment>
<feature type="domain" description="CobB/CobQ-like glutamine amidotransferase" evidence="10">
    <location>
        <begin position="243"/>
        <end position="424"/>
    </location>
</feature>
<evidence type="ECO:0000313" key="12">
    <source>
        <dbReference type="Proteomes" id="UP001185092"/>
    </source>
</evidence>
<comment type="miscellaneous">
    <text evidence="8">The a and c carboxylates of cobyrinate are activated for nucleophilic attack via formation of a phosphorylated intermediate by ATP. CbiA catalyzes first the amidation of the c-carboxylate, and then that of the a-carboxylate.</text>
</comment>
<dbReference type="Pfam" id="PF07685">
    <property type="entry name" value="GATase_3"/>
    <property type="match status" value="1"/>
</dbReference>
<comment type="cofactor">
    <cofactor evidence="1 8">
        <name>Mg(2+)</name>
        <dbReference type="ChEBI" id="CHEBI:18420"/>
    </cofactor>
</comment>
<evidence type="ECO:0000256" key="2">
    <source>
        <dbReference type="ARBA" id="ARBA00022573"/>
    </source>
</evidence>
<dbReference type="CDD" id="cd03130">
    <property type="entry name" value="GATase1_CobB"/>
    <property type="match status" value="1"/>
</dbReference>
<dbReference type="AlphaFoldDB" id="A0AAE4BR41"/>
<keyword evidence="5 8" id="KW-0067">ATP-binding</keyword>
<dbReference type="Gene3D" id="3.40.50.880">
    <property type="match status" value="1"/>
</dbReference>
<dbReference type="InterPro" id="IPR029062">
    <property type="entry name" value="Class_I_gatase-like"/>
</dbReference>
<evidence type="ECO:0000256" key="8">
    <source>
        <dbReference type="HAMAP-Rule" id="MF_00027"/>
    </source>
</evidence>
<dbReference type="SUPFAM" id="SSF52317">
    <property type="entry name" value="Class I glutamine amidotransferase-like"/>
    <property type="match status" value="1"/>
</dbReference>
<comment type="function">
    <text evidence="8">Catalyzes the ATP-dependent amidation of the two carboxylate groups at positions a and c of cobyrinate, using either L-glutamine or ammonia as the nitrogen source.</text>
</comment>
<keyword evidence="4 8" id="KW-0547">Nucleotide-binding</keyword>
<feature type="domain" description="CobQ/CobB/MinD/ParA nucleotide binding" evidence="9">
    <location>
        <begin position="8"/>
        <end position="190"/>
    </location>
</feature>
<dbReference type="PROSITE" id="PS51274">
    <property type="entry name" value="GATASE_COBBQ"/>
    <property type="match status" value="1"/>
</dbReference>
<dbReference type="CDD" id="cd05388">
    <property type="entry name" value="CobB_N"/>
    <property type="match status" value="1"/>
</dbReference>
<feature type="active site" description="Nucleophile" evidence="8">
    <location>
        <position position="324"/>
    </location>
</feature>
<dbReference type="EC" id="6.3.5.11" evidence="8"/>
<dbReference type="NCBIfam" id="TIGR00379">
    <property type="entry name" value="cobB"/>
    <property type="match status" value="1"/>
</dbReference>
<sequence length="445" mass="49888">MKTLPQFVISAPTSNAGKTTISLGLMRLLERKGLKPQPFKCGPDYIDPKFHQLSANKESINLDLYMMPQDHLKDVYHRNLKEAGCGIVEGVMGLFDGAKKDLGSTAQLAKTLDIPVILVVDAKAVAYSVAPLLYGFKNFDPKVTIAGVIFNRVNTQSHFTFLKEACEDVGLEALGYVPFIEDVQIPSRHLGLSIENIHSYERVMDLIADKMEETVDWEKLLEISKKEVLPFNSDKTISTDNVKIAVALDDSFNFIYKENINALRSLGDVQFFSPIYEEQVPEADLLYFPGGYPECNLDRLAGNISFLNSLKDYAERGGRIFAECGGLMYLGQSIIDKEGKEYAMAGIFDFKTSMAQSKLHLGYREIHLNGKNLKAHEFHYSTMENDHDTDSIGYMKNARGMEVNTKLYRKANCVATYAHIYFADQVSLEAMLELFGLSACDTRII</sequence>
<evidence type="ECO:0000259" key="9">
    <source>
        <dbReference type="Pfam" id="PF01656"/>
    </source>
</evidence>
<dbReference type="InterPro" id="IPR004484">
    <property type="entry name" value="CbiA/CobB_synth"/>
</dbReference>
<comment type="caution">
    <text evidence="11">The sequence shown here is derived from an EMBL/GenBank/DDBJ whole genome shotgun (WGS) entry which is preliminary data.</text>
</comment>
<comment type="catalytic activity">
    <reaction evidence="8">
        <text>cob(II)yrinate + 2 L-glutamine + 2 ATP + 2 H2O = cob(II)yrinate a,c diamide + 2 L-glutamate + 2 ADP + 2 phosphate + 2 H(+)</text>
        <dbReference type="Rhea" id="RHEA:26289"/>
        <dbReference type="ChEBI" id="CHEBI:15377"/>
        <dbReference type="ChEBI" id="CHEBI:15378"/>
        <dbReference type="ChEBI" id="CHEBI:29985"/>
        <dbReference type="ChEBI" id="CHEBI:30616"/>
        <dbReference type="ChEBI" id="CHEBI:43474"/>
        <dbReference type="ChEBI" id="CHEBI:58359"/>
        <dbReference type="ChEBI" id="CHEBI:58537"/>
        <dbReference type="ChEBI" id="CHEBI:58894"/>
        <dbReference type="ChEBI" id="CHEBI:456216"/>
        <dbReference type="EC" id="6.3.5.11"/>
    </reaction>
</comment>
<evidence type="ECO:0000259" key="10">
    <source>
        <dbReference type="Pfam" id="PF07685"/>
    </source>
</evidence>
<feature type="site" description="Increases nucleophilicity of active site Cys" evidence="8">
    <location>
        <position position="419"/>
    </location>
</feature>
<evidence type="ECO:0000256" key="5">
    <source>
        <dbReference type="ARBA" id="ARBA00022840"/>
    </source>
</evidence>
<comment type="domain">
    <text evidence="8">Comprises of two domains. The C-terminal domain contains the binding site for glutamine and catalyzes the hydrolysis of this substrate to glutamate and ammonia. The N-terminal domain is anticipated to bind ATP and cobyrinate and catalyzes the ultimate synthesis of the diamide product. The ammonia produced via the glutaminase domain is probably translocated to the adjacent domain via a molecular tunnel, where it reacts with an activated intermediate.</text>
</comment>
<dbReference type="Gene3D" id="3.40.50.300">
    <property type="entry name" value="P-loop containing nucleotide triphosphate hydrolases"/>
    <property type="match status" value="1"/>
</dbReference>
<evidence type="ECO:0000313" key="11">
    <source>
        <dbReference type="EMBL" id="MDR6237553.1"/>
    </source>
</evidence>
<keyword evidence="6 8" id="KW-0460">Magnesium</keyword>
<dbReference type="RefSeq" id="WP_309937020.1">
    <property type="nucleotide sequence ID" value="NZ_AP025305.1"/>
</dbReference>
<comment type="similarity">
    <text evidence="8">Belongs to the CobB/CbiA family.</text>
</comment>
<evidence type="ECO:0000256" key="1">
    <source>
        <dbReference type="ARBA" id="ARBA00001946"/>
    </source>
</evidence>
<keyword evidence="12" id="KW-1185">Reference proteome</keyword>
<dbReference type="Proteomes" id="UP001185092">
    <property type="component" value="Unassembled WGS sequence"/>
</dbReference>